<dbReference type="EMBL" id="MT631090">
    <property type="protein sequence ID" value="QNO45275.1"/>
    <property type="molecule type" value="Genomic_DNA"/>
</dbReference>
<dbReference type="AlphaFoldDB" id="A0A7G9YB91"/>
<dbReference type="InterPro" id="IPR048330">
    <property type="entry name" value="PcRGLX/YetA_2nd"/>
</dbReference>
<gene>
    <name evidence="3" type="ORF">FAOAFBCF_00001</name>
    <name evidence="2" type="ORF">GHMBFEBI_00009</name>
</gene>
<dbReference type="EMBL" id="MT631218">
    <property type="protein sequence ID" value="QNO46803.1"/>
    <property type="molecule type" value="Genomic_DNA"/>
</dbReference>
<sequence>MKKKLWSIILVISCLLLLPVYADGKGEETKSGLRIPLQVKETAGVEVKEYPITVVVPLPFGKYYDTTKFRLVDSSEHTTPAQFEVLNRWWYRDNSIRHLQVNFQPTVDAFTKKRIGISTYHLQDDGFGNSFETALKVSEADDIITVITGPVKFTVNKKRFTILDEVWLDQNHDQIFEDSEKIITTNAKNGGVFIGRLPGDAQLDSSRTDVTFDIEESGPMRAVIRVEALTKYYNTDKHTHGFAVRIYAYANKPFIKIDYQLQNSAKNKVFAWPLYFEEMNLDFRLNLKDDPRVRFGLGNGSVYERSQGDGLYIAQKFHDAFEIREKQTENVITSGKVPEGFIDVSDSERGVAALIRNFWQTWPNGIGIDAQNKLSLQLFPWWSSQWRQKTGTPYFTSTGLYWLNDMQHVYKETLLFFHGPKVSNEELISLAKTFQYHPVATLPARWYKETQVTLDMGGLIPLDKKITKEDRRKKVAKKSRHKKAAKKDQRLPVYREGAFNRKSAKHYNFGWNQFLIGIGRKWAAGKAGGWPSSASAFIANENPADYYHAEQLAMGELNVRPHWMAGYVFDNDWKRLQLTENPYGGVSWRKIKGGKFKRHFDAPFLEGTHIDARPRDDEHAWFYHMEETYYFTANPWIKDWYKFVAEFRKTRLNHLDPYTDNTTRATAHSLAHALQAYRVTGDTKIIELFRNYINKWLRTDQDPYNGGRISQRRMKTPWAGFLSRAIISFMEEVRGKDWQAHAEAFNFLSGLMEWNYHFSNFSWRVNVSEGKIGTSSPWSQHFADPQAWYFLHTGKQKYLDHLNQYIDKGINGGEKAHYRVKKWNGEFMGRYVQFVRENQKADLTPPKAILDLRALIKGPGIELAWTAPKEAARYHIVWSDKPISEETIIDKRLTNWWAANPVGTDLVPIPGSKQSITIRSSKTKPFYAAIFSFDGNDNMSPMSNVAMAY</sequence>
<evidence type="ECO:0000313" key="3">
    <source>
        <dbReference type="EMBL" id="QNO46803.1"/>
    </source>
</evidence>
<dbReference type="Pfam" id="PF21345">
    <property type="entry name" value="PcRGLX_2nd"/>
    <property type="match status" value="1"/>
</dbReference>
<proteinExistence type="predicted"/>
<organism evidence="2">
    <name type="scientific">Candidatus Methanogaster sp. ANME-2c ERB4</name>
    <dbReference type="NCBI Taxonomy" id="2759911"/>
    <lineage>
        <taxon>Archaea</taxon>
        <taxon>Methanobacteriati</taxon>
        <taxon>Methanobacteriota</taxon>
        <taxon>Stenosarchaea group</taxon>
        <taxon>Methanomicrobia</taxon>
        <taxon>Methanosarcinales</taxon>
        <taxon>ANME-2 cluster</taxon>
        <taxon>Candidatus Methanogasteraceae</taxon>
        <taxon>Candidatus Methanogaster</taxon>
    </lineage>
</organism>
<evidence type="ECO:0000259" key="1">
    <source>
        <dbReference type="Pfam" id="PF21345"/>
    </source>
</evidence>
<evidence type="ECO:0000313" key="2">
    <source>
        <dbReference type="EMBL" id="QNO45275.1"/>
    </source>
</evidence>
<protein>
    <recommendedName>
        <fullName evidence="1">PcRGLX/YetA-like central beta-sandwich domain-containing protein</fullName>
    </recommendedName>
</protein>
<reference evidence="2" key="1">
    <citation type="submission" date="2020-06" db="EMBL/GenBank/DDBJ databases">
        <title>Unique genomic features of the anaerobic methanotrophic archaea.</title>
        <authorList>
            <person name="Chadwick G.L."/>
            <person name="Skennerton C.T."/>
            <person name="Laso-Perez R."/>
            <person name="Leu A.O."/>
            <person name="Speth D.R."/>
            <person name="Yu H."/>
            <person name="Morgan-Lang C."/>
            <person name="Hatzenpichler R."/>
            <person name="Goudeau D."/>
            <person name="Malmstrom R."/>
            <person name="Brazelton W.J."/>
            <person name="Woyke T."/>
            <person name="Hallam S.J."/>
            <person name="Tyson G.W."/>
            <person name="Wegener G."/>
            <person name="Boetius A."/>
            <person name="Orphan V."/>
        </authorList>
    </citation>
    <scope>NUCLEOTIDE SEQUENCE</scope>
</reference>
<name>A0A7G9YB91_9EURY</name>
<accession>A0A7G9YB91</accession>
<feature type="domain" description="PcRGLX/YetA-like central beta-sandwich" evidence="1">
    <location>
        <begin position="136"/>
        <end position="263"/>
    </location>
</feature>